<proteinExistence type="predicted"/>
<dbReference type="AlphaFoldDB" id="A0A8T2X9T2"/>
<evidence type="ECO:0000313" key="2">
    <source>
        <dbReference type="Proteomes" id="UP000807159"/>
    </source>
</evidence>
<evidence type="ECO:0000313" key="1">
    <source>
        <dbReference type="EMBL" id="KAH8489143.1"/>
    </source>
</evidence>
<accession>A0A8T2X9T2</accession>
<keyword evidence="2" id="KW-1185">Reference proteome</keyword>
<dbReference type="Proteomes" id="UP000807159">
    <property type="component" value="Chromosome 14"/>
</dbReference>
<reference evidence="1" key="1">
    <citation type="journal article" date="2021" name="J. Hered.">
        <title>Genome Assembly of Salicaceae Populus deltoides (Eastern Cottonwood) I-69 Based on Nanopore Sequencing and Hi-C Technologies.</title>
        <authorList>
            <person name="Bai S."/>
            <person name="Wu H."/>
            <person name="Zhang J."/>
            <person name="Pan Z."/>
            <person name="Zhao W."/>
            <person name="Li Z."/>
            <person name="Tong C."/>
        </authorList>
    </citation>
    <scope>NUCLEOTIDE SEQUENCE</scope>
    <source>
        <tissue evidence="1">Leaf</tissue>
    </source>
</reference>
<comment type="caution">
    <text evidence="1">The sequence shown here is derived from an EMBL/GenBank/DDBJ whole genome shotgun (WGS) entry which is preliminary data.</text>
</comment>
<dbReference type="EMBL" id="JACEGQ020000014">
    <property type="protein sequence ID" value="KAH8489143.1"/>
    <property type="molecule type" value="Genomic_DNA"/>
</dbReference>
<protein>
    <submittedName>
        <fullName evidence="1">Uncharacterized protein</fullName>
    </submittedName>
</protein>
<organism evidence="1 2">
    <name type="scientific">Populus deltoides</name>
    <name type="common">Eastern poplar</name>
    <name type="synonym">Eastern cottonwood</name>
    <dbReference type="NCBI Taxonomy" id="3696"/>
    <lineage>
        <taxon>Eukaryota</taxon>
        <taxon>Viridiplantae</taxon>
        <taxon>Streptophyta</taxon>
        <taxon>Embryophyta</taxon>
        <taxon>Tracheophyta</taxon>
        <taxon>Spermatophyta</taxon>
        <taxon>Magnoliopsida</taxon>
        <taxon>eudicotyledons</taxon>
        <taxon>Gunneridae</taxon>
        <taxon>Pentapetalae</taxon>
        <taxon>rosids</taxon>
        <taxon>fabids</taxon>
        <taxon>Malpighiales</taxon>
        <taxon>Salicaceae</taxon>
        <taxon>Saliceae</taxon>
        <taxon>Populus</taxon>
    </lineage>
</organism>
<name>A0A8T2X9T2_POPDE</name>
<sequence length="130" mass="14547">MGPETGNGRFWVCFGAEGKGKLWLARGENENKGKKAGIGEKGVLVLWSGVCGGKWLRWRNGGARWWLTWEKKMFFLKKEEGLRLFGQLRGNLVRKKKGRVSAGGGPCVRRVGVAEGFLARRLFFFSNEGV</sequence>
<gene>
    <name evidence="1" type="ORF">H0E87_024693</name>
</gene>